<evidence type="ECO:0000313" key="2">
    <source>
        <dbReference type="EMBL" id="KAF1847243.1"/>
    </source>
</evidence>
<dbReference type="EMBL" id="ML976615">
    <property type="protein sequence ID" value="KAF1847243.1"/>
    <property type="molecule type" value="Genomic_DNA"/>
</dbReference>
<protein>
    <submittedName>
        <fullName evidence="2">Uncharacterized protein</fullName>
    </submittedName>
</protein>
<keyword evidence="3" id="KW-1185">Reference proteome</keyword>
<gene>
    <name evidence="2" type="ORF">K460DRAFT_352406</name>
</gene>
<organism evidence="2 3">
    <name type="scientific">Cucurbitaria berberidis CBS 394.84</name>
    <dbReference type="NCBI Taxonomy" id="1168544"/>
    <lineage>
        <taxon>Eukaryota</taxon>
        <taxon>Fungi</taxon>
        <taxon>Dikarya</taxon>
        <taxon>Ascomycota</taxon>
        <taxon>Pezizomycotina</taxon>
        <taxon>Dothideomycetes</taxon>
        <taxon>Pleosporomycetidae</taxon>
        <taxon>Pleosporales</taxon>
        <taxon>Pleosporineae</taxon>
        <taxon>Cucurbitariaceae</taxon>
        <taxon>Cucurbitaria</taxon>
    </lineage>
</organism>
<accession>A0A9P4GJ94</accession>
<name>A0A9P4GJ94_9PLEO</name>
<feature type="region of interest" description="Disordered" evidence="1">
    <location>
        <begin position="1"/>
        <end position="69"/>
    </location>
</feature>
<dbReference type="AlphaFoldDB" id="A0A9P4GJ94"/>
<dbReference type="Proteomes" id="UP000800039">
    <property type="component" value="Unassembled WGS sequence"/>
</dbReference>
<proteinExistence type="predicted"/>
<comment type="caution">
    <text evidence="2">The sequence shown here is derived from an EMBL/GenBank/DDBJ whole genome shotgun (WGS) entry which is preliminary data.</text>
</comment>
<dbReference type="RefSeq" id="XP_040789806.1">
    <property type="nucleotide sequence ID" value="XM_040931651.1"/>
</dbReference>
<sequence>MASPRARRKLAKGQSNRRFRDVSAPYASPTIRPRSSKKTNINQHTNSRNVARGRGLQVNGVDDHTQNGKTVNKGVNYQFFGSGTFWRELLLQRPNPPQRDDRLVYTATRDESPDSPMSISDMLRKFSLRTRKIINKLKQILLTIRTHQRDASELIKGAFMDEELEDLLLWSIDRRKSTAILSPQDLLVFGNALELIQKGERTSREPVEHLLETLEGARKQSETMSIELRKILLPKLGFLNEENRIRCIDMIEGAGNCLMDFQTHMNNYYKSLLLAESPSQQPYSLKPAEVKELEELAACRIASAILCQQLCRLCDDHTTHQVYINLDEVKSIPEDERQRLRFHLAFTKSGENDDDLVWIQADSMIDVTTASKTSNVVDAPIEPGQMVERPMFCVASLETGMNFRFRIGTSIHVQQLPRWGGSYPIALSDWIMQPYLRPLIRFRVARLIAEAVLKFDATIWDLTSLKSRNIMLLIPHKGLKTHLGICLQEQKAILKSEPSSYRSDEVHRSQEILYNLGVILLELALMEHLPEGYSEEHIKERCNEDVVQEMGNEYATVIRFCLQFKRGDVQGSGSIYDKSMQEYFYQRVIRLLKLGEEPLQRYERKPSE</sequence>
<feature type="compositionally biased region" description="Basic residues" evidence="1">
    <location>
        <begin position="1"/>
        <end position="17"/>
    </location>
</feature>
<evidence type="ECO:0000313" key="3">
    <source>
        <dbReference type="Proteomes" id="UP000800039"/>
    </source>
</evidence>
<reference evidence="2" key="1">
    <citation type="submission" date="2020-01" db="EMBL/GenBank/DDBJ databases">
        <authorList>
            <consortium name="DOE Joint Genome Institute"/>
            <person name="Haridas S."/>
            <person name="Albert R."/>
            <person name="Binder M."/>
            <person name="Bloem J."/>
            <person name="Labutti K."/>
            <person name="Salamov A."/>
            <person name="Andreopoulos B."/>
            <person name="Baker S.E."/>
            <person name="Barry K."/>
            <person name="Bills G."/>
            <person name="Bluhm B.H."/>
            <person name="Cannon C."/>
            <person name="Castanera R."/>
            <person name="Culley D.E."/>
            <person name="Daum C."/>
            <person name="Ezra D."/>
            <person name="Gonzalez J.B."/>
            <person name="Henrissat B."/>
            <person name="Kuo A."/>
            <person name="Liang C."/>
            <person name="Lipzen A."/>
            <person name="Lutzoni F."/>
            <person name="Magnuson J."/>
            <person name="Mondo S."/>
            <person name="Nolan M."/>
            <person name="Ohm R."/>
            <person name="Pangilinan J."/>
            <person name="Park H.-J."/>
            <person name="Ramirez L."/>
            <person name="Alfaro M."/>
            <person name="Sun H."/>
            <person name="Tritt A."/>
            <person name="Yoshinaga Y."/>
            <person name="Zwiers L.-H."/>
            <person name="Turgeon B.G."/>
            <person name="Goodwin S.B."/>
            <person name="Spatafora J.W."/>
            <person name="Crous P.W."/>
            <person name="Grigoriev I.V."/>
        </authorList>
    </citation>
    <scope>NUCLEOTIDE SEQUENCE</scope>
    <source>
        <strain evidence="2">CBS 394.84</strain>
    </source>
</reference>
<evidence type="ECO:0000256" key="1">
    <source>
        <dbReference type="SAM" id="MobiDB-lite"/>
    </source>
</evidence>
<dbReference type="GeneID" id="63848903"/>
<feature type="compositionally biased region" description="Polar residues" evidence="1">
    <location>
        <begin position="38"/>
        <end position="49"/>
    </location>
</feature>
<dbReference type="OrthoDB" id="5240605at2759"/>